<keyword evidence="3" id="KW-0820">tRNA-binding</keyword>
<organism evidence="13 14">
    <name type="scientific">Brachionus plicatilis</name>
    <name type="common">Marine rotifer</name>
    <name type="synonym">Brachionus muelleri</name>
    <dbReference type="NCBI Taxonomy" id="10195"/>
    <lineage>
        <taxon>Eukaryota</taxon>
        <taxon>Metazoa</taxon>
        <taxon>Spiralia</taxon>
        <taxon>Gnathifera</taxon>
        <taxon>Rotifera</taxon>
        <taxon>Eurotatoria</taxon>
        <taxon>Monogononta</taxon>
        <taxon>Pseudotrocha</taxon>
        <taxon>Ploima</taxon>
        <taxon>Brachionidae</taxon>
        <taxon>Brachionus</taxon>
    </lineage>
</organism>
<dbReference type="AlphaFoldDB" id="A0A3M7Q2S2"/>
<keyword evidence="9" id="KW-0539">Nucleus</keyword>
<dbReference type="GO" id="GO:0005634">
    <property type="term" value="C:nucleus"/>
    <property type="evidence" value="ECO:0007669"/>
    <property type="project" value="UniProtKB-SubCell"/>
</dbReference>
<feature type="binding site" evidence="10">
    <location>
        <begin position="192"/>
        <end position="198"/>
    </location>
    <ligand>
        <name>S-adenosyl-L-methionine</name>
        <dbReference type="ChEBI" id="CHEBI:59789"/>
    </ligand>
</feature>
<proteinExistence type="inferred from homology"/>
<comment type="similarity">
    <text evidence="10">Belongs to the class I-like SAM-binding methyltransferase superfamily. RsmB/NOP family.</text>
</comment>
<dbReference type="STRING" id="10195.A0A3M7Q2S2"/>
<comment type="caution">
    <text evidence="13">The sequence shown here is derived from an EMBL/GenBank/DDBJ whole genome shotgun (WGS) entry which is preliminary data.</text>
</comment>
<name>A0A3M7Q2S2_BRAPC</name>
<dbReference type="OrthoDB" id="6093671at2759"/>
<protein>
    <recommendedName>
        <fullName evidence="2">tRNA (cytosine(34)-C(5))-methyltransferase</fullName>
        <ecNumber evidence="2">2.1.1.203</ecNumber>
    </recommendedName>
</protein>
<dbReference type="InterPro" id="IPR023267">
    <property type="entry name" value="RCMT"/>
</dbReference>
<keyword evidence="5 10" id="KW-0808">Transferase</keyword>
<dbReference type="PANTHER" id="PTHR22808">
    <property type="entry name" value="NCL1 YEAST -RELATED NOL1/NOP2/FMU SUN DOMAIN-CONTAINING"/>
    <property type="match status" value="1"/>
</dbReference>
<feature type="binding site" evidence="10">
    <location>
        <position position="223"/>
    </location>
    <ligand>
        <name>S-adenosyl-L-methionine</name>
        <dbReference type="ChEBI" id="CHEBI:59789"/>
    </ligand>
</feature>
<dbReference type="PRINTS" id="PR02008">
    <property type="entry name" value="RCMTFAMILY"/>
</dbReference>
<dbReference type="GO" id="GO:0005737">
    <property type="term" value="C:cytoplasm"/>
    <property type="evidence" value="ECO:0007669"/>
    <property type="project" value="TreeGrafter"/>
</dbReference>
<evidence type="ECO:0000313" key="14">
    <source>
        <dbReference type="Proteomes" id="UP000276133"/>
    </source>
</evidence>
<dbReference type="EC" id="2.1.1.203" evidence="2"/>
<dbReference type="GO" id="GO:0030488">
    <property type="term" value="P:tRNA methylation"/>
    <property type="evidence" value="ECO:0007669"/>
    <property type="project" value="UniProtKB-ARBA"/>
</dbReference>
<evidence type="ECO:0000256" key="1">
    <source>
        <dbReference type="ARBA" id="ARBA00004123"/>
    </source>
</evidence>
<keyword evidence="7" id="KW-0819">tRNA processing</keyword>
<dbReference type="Proteomes" id="UP000276133">
    <property type="component" value="Unassembled WGS sequence"/>
</dbReference>
<feature type="domain" description="SAM-dependent MTase RsmB/NOP-type" evidence="12">
    <location>
        <begin position="52"/>
        <end position="440"/>
    </location>
</feature>
<evidence type="ECO:0000313" key="13">
    <source>
        <dbReference type="EMBL" id="RNA05241.1"/>
    </source>
</evidence>
<feature type="active site" description="Nucleophile" evidence="10">
    <location>
        <position position="330"/>
    </location>
</feature>
<evidence type="ECO:0000256" key="2">
    <source>
        <dbReference type="ARBA" id="ARBA00012629"/>
    </source>
</evidence>
<dbReference type="SUPFAM" id="SSF53335">
    <property type="entry name" value="S-adenosyl-L-methionine-dependent methyltransferases"/>
    <property type="match status" value="1"/>
</dbReference>
<evidence type="ECO:0000256" key="10">
    <source>
        <dbReference type="PROSITE-ProRule" id="PRU01023"/>
    </source>
</evidence>
<keyword evidence="6 10" id="KW-0949">S-adenosyl-L-methionine</keyword>
<evidence type="ECO:0000256" key="7">
    <source>
        <dbReference type="ARBA" id="ARBA00022694"/>
    </source>
</evidence>
<comment type="subcellular location">
    <subcellularLocation>
        <location evidence="1">Nucleus</location>
    </subcellularLocation>
</comment>
<keyword evidence="4 10" id="KW-0489">Methyltransferase</keyword>
<dbReference type="GO" id="GO:0016428">
    <property type="term" value="F:tRNA (cytidine-5-)-methyltransferase activity"/>
    <property type="evidence" value="ECO:0007669"/>
    <property type="project" value="InterPro"/>
</dbReference>
<dbReference type="InterPro" id="IPR001678">
    <property type="entry name" value="MeTrfase_RsmB-F_NOP2_dom"/>
</dbReference>
<dbReference type="EMBL" id="REGN01007810">
    <property type="protein sequence ID" value="RNA05241.1"/>
    <property type="molecule type" value="Genomic_DNA"/>
</dbReference>
<dbReference type="Pfam" id="PF01189">
    <property type="entry name" value="Methyltr_RsmB-F"/>
    <property type="match status" value="1"/>
</dbReference>
<sequence length="507" mass="58478">MGRPRNRRNKNTEQGDFGKKQGSYDTIIKQNTLFELYYKQLNLMPESEFDQFLHTLQQPLPLTFRITSYKSYAMETLRIIKQKHFKYLDEVTTENKDEVVEASSKKGASLVINLSSDSDSKIYKCLSWYPNELAWQVNLSRQDVRKNKHFDEFKKFLINQTENGNLSRQEAVSMIPPLLLDVSPEHKVLDMCAAPGSKTAQLIEFLHQDKVNSVPSGLVVANDLENKRCYLLMHQLKRLESPNFMIINHDSSSLPNFRVDLEESASKSVMYDRILADVPCSGDGTFRKNVDIWTKWNFSHACNLHGIQFRIAKRAVELLKPGGLMVYSTCSLNPVENESVVHNLLESFKDQIEIVDARDKLPGLKTVNGLLKWNLMGKKGEIFENFQQIEHNKQFSNLLRPHMFPPEESVAKRLHLDRCIRVLPHHQDTGGFFITLIRKLPIVNHIDLDKEYLSDAKATGQINLPEADATRTMKAPPAKKLKHVYEENPFQFMDLSSQFLQQDWPKV</sequence>
<evidence type="ECO:0000256" key="4">
    <source>
        <dbReference type="ARBA" id="ARBA00022603"/>
    </source>
</evidence>
<dbReference type="GO" id="GO:0000049">
    <property type="term" value="F:tRNA binding"/>
    <property type="evidence" value="ECO:0007669"/>
    <property type="project" value="UniProtKB-KW"/>
</dbReference>
<feature type="non-terminal residue" evidence="13">
    <location>
        <position position="507"/>
    </location>
</feature>
<evidence type="ECO:0000256" key="6">
    <source>
        <dbReference type="ARBA" id="ARBA00022691"/>
    </source>
</evidence>
<evidence type="ECO:0000256" key="3">
    <source>
        <dbReference type="ARBA" id="ARBA00022555"/>
    </source>
</evidence>
<feature type="binding site" evidence="10">
    <location>
        <position position="250"/>
    </location>
    <ligand>
        <name>S-adenosyl-L-methionine</name>
        <dbReference type="ChEBI" id="CHEBI:59789"/>
    </ligand>
</feature>
<dbReference type="InterPro" id="IPR029063">
    <property type="entry name" value="SAM-dependent_MTases_sf"/>
</dbReference>
<evidence type="ECO:0000259" key="12">
    <source>
        <dbReference type="PROSITE" id="PS51686"/>
    </source>
</evidence>
<feature type="binding site" evidence="10">
    <location>
        <position position="277"/>
    </location>
    <ligand>
        <name>S-adenosyl-L-methionine</name>
        <dbReference type="ChEBI" id="CHEBI:59789"/>
    </ligand>
</feature>
<dbReference type="PANTHER" id="PTHR22808:SF1">
    <property type="entry name" value="RNA CYTOSINE-C(5)-METHYLTRANSFERASE NSUN2-RELATED"/>
    <property type="match status" value="1"/>
</dbReference>
<gene>
    <name evidence="13" type="ORF">BpHYR1_031526</name>
</gene>
<dbReference type="Gene3D" id="3.40.50.150">
    <property type="entry name" value="Vaccinia Virus protein VP39"/>
    <property type="match status" value="1"/>
</dbReference>
<dbReference type="InterPro" id="IPR049560">
    <property type="entry name" value="MeTrfase_RsmB-F_NOP2_cat"/>
</dbReference>
<evidence type="ECO:0000256" key="8">
    <source>
        <dbReference type="ARBA" id="ARBA00022884"/>
    </source>
</evidence>
<reference evidence="13 14" key="1">
    <citation type="journal article" date="2018" name="Sci. Rep.">
        <title>Genomic signatures of local adaptation to the degree of environmental predictability in rotifers.</title>
        <authorList>
            <person name="Franch-Gras L."/>
            <person name="Hahn C."/>
            <person name="Garcia-Roger E.M."/>
            <person name="Carmona M.J."/>
            <person name="Serra M."/>
            <person name="Gomez A."/>
        </authorList>
    </citation>
    <scope>NUCLEOTIDE SEQUENCE [LARGE SCALE GENOMIC DNA]</scope>
    <source>
        <strain evidence="13">HYR1</strain>
    </source>
</reference>
<keyword evidence="8 10" id="KW-0694">RNA-binding</keyword>
<feature type="compositionally biased region" description="Basic and acidic residues" evidence="11">
    <location>
        <begin position="10"/>
        <end position="19"/>
    </location>
</feature>
<evidence type="ECO:0000256" key="11">
    <source>
        <dbReference type="SAM" id="MobiDB-lite"/>
    </source>
</evidence>
<dbReference type="InterPro" id="IPR023270">
    <property type="entry name" value="RCMT_NCL1"/>
</dbReference>
<dbReference type="PRINTS" id="PR02011">
    <property type="entry name" value="RCMTNCL1"/>
</dbReference>
<accession>A0A3M7Q2S2</accession>
<dbReference type="PROSITE" id="PS51686">
    <property type="entry name" value="SAM_MT_RSMB_NOP"/>
    <property type="match status" value="1"/>
</dbReference>
<evidence type="ECO:0000256" key="5">
    <source>
        <dbReference type="ARBA" id="ARBA00022679"/>
    </source>
</evidence>
<feature type="region of interest" description="Disordered" evidence="11">
    <location>
        <begin position="1"/>
        <end position="21"/>
    </location>
</feature>
<evidence type="ECO:0000256" key="9">
    <source>
        <dbReference type="ARBA" id="ARBA00023242"/>
    </source>
</evidence>
<keyword evidence="14" id="KW-1185">Reference proteome</keyword>